<gene>
    <name evidence="1" type="ORF">ACFO26_01705</name>
</gene>
<dbReference type="EMBL" id="JBHSGD010000001">
    <property type="protein sequence ID" value="MFC4651625.1"/>
    <property type="molecule type" value="Genomic_DNA"/>
</dbReference>
<sequence>MEKSRELAIEIIDVFEDLLDRCNVVIDSEERKEAILNEQEEVAAIYGEEYYRIEDEITKILGVN</sequence>
<evidence type="ECO:0000313" key="2">
    <source>
        <dbReference type="Proteomes" id="UP001595987"/>
    </source>
</evidence>
<keyword evidence="2" id="KW-1185">Reference proteome</keyword>
<dbReference type="Proteomes" id="UP001595987">
    <property type="component" value="Unassembled WGS sequence"/>
</dbReference>
<name>A0ABV9JE20_9LACT</name>
<protein>
    <submittedName>
        <fullName evidence="1">Uncharacterized protein</fullName>
    </submittedName>
</protein>
<comment type="caution">
    <text evidence="1">The sequence shown here is derived from an EMBL/GenBank/DDBJ whole genome shotgun (WGS) entry which is preliminary data.</text>
</comment>
<evidence type="ECO:0000313" key="1">
    <source>
        <dbReference type="EMBL" id="MFC4651625.1"/>
    </source>
</evidence>
<reference evidence="2" key="1">
    <citation type="journal article" date="2019" name="Int. J. Syst. Evol. Microbiol.">
        <title>The Global Catalogue of Microorganisms (GCM) 10K type strain sequencing project: providing services to taxonomists for standard genome sequencing and annotation.</title>
        <authorList>
            <consortium name="The Broad Institute Genomics Platform"/>
            <consortium name="The Broad Institute Genome Sequencing Center for Infectious Disease"/>
            <person name="Wu L."/>
            <person name="Ma J."/>
        </authorList>
    </citation>
    <scope>NUCLEOTIDE SEQUENCE [LARGE SCALE GENOMIC DNA]</scope>
    <source>
        <strain evidence="2">CCUG 63287</strain>
    </source>
</reference>
<dbReference type="RefSeq" id="WP_213534069.1">
    <property type="nucleotide sequence ID" value="NZ_BOVQ01000003.1"/>
</dbReference>
<accession>A0ABV9JE20</accession>
<organism evidence="1 2">
    <name type="scientific">Lactococcus nasutitermitis</name>
    <dbReference type="NCBI Taxonomy" id="1652957"/>
    <lineage>
        <taxon>Bacteria</taxon>
        <taxon>Bacillati</taxon>
        <taxon>Bacillota</taxon>
        <taxon>Bacilli</taxon>
        <taxon>Lactobacillales</taxon>
        <taxon>Streptococcaceae</taxon>
        <taxon>Lactococcus</taxon>
    </lineage>
</organism>
<proteinExistence type="predicted"/>